<dbReference type="AlphaFoldDB" id="A0A2G5HM17"/>
<feature type="compositionally biased region" description="Basic and acidic residues" evidence="1">
    <location>
        <begin position="49"/>
        <end position="67"/>
    </location>
</feature>
<evidence type="ECO:0000313" key="3">
    <source>
        <dbReference type="Proteomes" id="UP000230605"/>
    </source>
</evidence>
<gene>
    <name evidence="2" type="ORF">CB0940_04216</name>
</gene>
<dbReference type="EMBL" id="LKMD01000105">
    <property type="protein sequence ID" value="PIA93604.1"/>
    <property type="molecule type" value="Genomic_DNA"/>
</dbReference>
<feature type="compositionally biased region" description="Low complexity" evidence="1">
    <location>
        <begin position="29"/>
        <end position="43"/>
    </location>
</feature>
<proteinExistence type="predicted"/>
<feature type="region of interest" description="Disordered" evidence="1">
    <location>
        <begin position="1"/>
        <end position="142"/>
    </location>
</feature>
<protein>
    <submittedName>
        <fullName evidence="2">Uncharacterized protein</fullName>
    </submittedName>
</protein>
<comment type="caution">
    <text evidence="2">The sequence shown here is derived from an EMBL/GenBank/DDBJ whole genome shotgun (WGS) entry which is preliminary data.</text>
</comment>
<sequence length="142" mass="16382">MSSTRAYRPRYNVDLPPTKPRSSKDQRISYTPSSSSTPLPSRSNFNLPERPKKAEPPRKQYHYDNSRKSSPPSRQQEVSSKTPAVRSSRSTSDPTRSPRPRYLEVESGSSGRKQHRSQPRRTEERDASQVRFSPFVTVRTYK</sequence>
<feature type="compositionally biased region" description="Low complexity" evidence="1">
    <location>
        <begin position="86"/>
        <end position="95"/>
    </location>
</feature>
<reference evidence="2 3" key="1">
    <citation type="submission" date="2015-10" db="EMBL/GenBank/DDBJ databases">
        <title>The cercosporin biosynthetic gene cluster was horizontally transferred to several fungal lineages and shown to be expanded in Cercospora beticola based on microsynteny with recipient genomes.</title>
        <authorList>
            <person name="De Jonge R."/>
            <person name="Ebert M.K."/>
            <person name="Suttle J.C."/>
            <person name="Jurick Ii W.M."/>
            <person name="Secor G.A."/>
            <person name="Thomma B.P."/>
            <person name="Van De Peer Y."/>
            <person name="Bolton M.D."/>
        </authorList>
    </citation>
    <scope>NUCLEOTIDE SEQUENCE [LARGE SCALE GENOMIC DNA]</scope>
    <source>
        <strain evidence="2 3">09-40</strain>
    </source>
</reference>
<dbReference type="Proteomes" id="UP000230605">
    <property type="component" value="Chromosome 4"/>
</dbReference>
<evidence type="ECO:0000313" key="2">
    <source>
        <dbReference type="EMBL" id="PIA93604.1"/>
    </source>
</evidence>
<accession>A0A2G5HM17</accession>
<evidence type="ECO:0000256" key="1">
    <source>
        <dbReference type="SAM" id="MobiDB-lite"/>
    </source>
</evidence>
<feature type="compositionally biased region" description="Polar residues" evidence="1">
    <location>
        <begin position="68"/>
        <end position="82"/>
    </location>
</feature>
<organism evidence="2 3">
    <name type="scientific">Cercospora beticola</name>
    <name type="common">Sugarbeet leaf spot fungus</name>
    <dbReference type="NCBI Taxonomy" id="122368"/>
    <lineage>
        <taxon>Eukaryota</taxon>
        <taxon>Fungi</taxon>
        <taxon>Dikarya</taxon>
        <taxon>Ascomycota</taxon>
        <taxon>Pezizomycotina</taxon>
        <taxon>Dothideomycetes</taxon>
        <taxon>Dothideomycetidae</taxon>
        <taxon>Mycosphaerellales</taxon>
        <taxon>Mycosphaerellaceae</taxon>
        <taxon>Cercospora</taxon>
    </lineage>
</organism>
<dbReference type="OrthoDB" id="10557858at2759"/>
<name>A0A2G5HM17_CERBT</name>